<comment type="caution">
    <text evidence="1">The sequence shown here is derived from an EMBL/GenBank/DDBJ whole genome shotgun (WGS) entry which is preliminary data.</text>
</comment>
<dbReference type="SUPFAM" id="SSF141868">
    <property type="entry name" value="EAL domain-like"/>
    <property type="match status" value="1"/>
</dbReference>
<dbReference type="EMBL" id="PYNS01000005">
    <property type="protein sequence ID" value="PSV11784.1"/>
    <property type="molecule type" value="Genomic_DNA"/>
</dbReference>
<dbReference type="AlphaFoldDB" id="A0A2T3KWK9"/>
<evidence type="ECO:0000313" key="2">
    <source>
        <dbReference type="Proteomes" id="UP000240530"/>
    </source>
</evidence>
<accession>A0A2T3KWK9</accession>
<evidence type="ECO:0008006" key="3">
    <source>
        <dbReference type="Google" id="ProtNLM"/>
    </source>
</evidence>
<organism evidence="1 2">
    <name type="scientific">Photobacterium leiognathi subsp. mandapamensis</name>
    <name type="common">Photobacterium mandapamensis</name>
    <dbReference type="NCBI Taxonomy" id="48408"/>
    <lineage>
        <taxon>Bacteria</taxon>
        <taxon>Pseudomonadati</taxon>
        <taxon>Pseudomonadota</taxon>
        <taxon>Gammaproteobacteria</taxon>
        <taxon>Vibrionales</taxon>
        <taxon>Vibrionaceae</taxon>
        <taxon>Photobacterium</taxon>
    </lineage>
</organism>
<sequence length="274" mass="31570">MTAQQTLTTVDDLYHYIQSIVPSLTRNNDDAILLDAFEQNDLRHVCQAIRETISNQVTYQHLTLRFGSNSEQNVYQFDVSKPVQFLFDLYSLYLAIRHIEFQLCTFHKDVINPLVVPINSETLSWPIGQGFINQVYQHHSTAMKYIIPCVQLHDTENNKCHNVMTLNANLESLKKKAVQLWVDIIPPTQYLETIKAIKPDAIKTSHILNDDHKRSGLIPVIRFIRKNNTLFIAGRVGSQHELNQYRLLGAHYYFGYISDIPVSVSMRKQVANNS</sequence>
<gene>
    <name evidence="1" type="ORF">C0W93_07810</name>
</gene>
<evidence type="ECO:0000313" key="1">
    <source>
        <dbReference type="EMBL" id="PSV11784.1"/>
    </source>
</evidence>
<dbReference type="Gene3D" id="3.20.20.450">
    <property type="entry name" value="EAL domain"/>
    <property type="match status" value="1"/>
</dbReference>
<proteinExistence type="predicted"/>
<reference evidence="1 2" key="1">
    <citation type="submission" date="2018-03" db="EMBL/GenBank/DDBJ databases">
        <title>Whole genome sequencing of Histamine producing bacteria.</title>
        <authorList>
            <person name="Butler K."/>
        </authorList>
    </citation>
    <scope>NUCLEOTIDE SEQUENCE [LARGE SCALE GENOMIC DNA]</scope>
    <source>
        <strain evidence="1 2">Res.4.1</strain>
    </source>
</reference>
<dbReference type="Proteomes" id="UP000240530">
    <property type="component" value="Unassembled WGS sequence"/>
</dbReference>
<protein>
    <recommendedName>
        <fullName evidence="3">EAL domain-containing protein</fullName>
    </recommendedName>
</protein>
<dbReference type="InterPro" id="IPR035919">
    <property type="entry name" value="EAL_sf"/>
</dbReference>
<name>A0A2T3KWK9_PHOLD</name>
<dbReference type="RefSeq" id="WP_107184701.1">
    <property type="nucleotide sequence ID" value="NZ_JAWQGC010000001.1"/>
</dbReference>